<feature type="compositionally biased region" description="Low complexity" evidence="1">
    <location>
        <begin position="11"/>
        <end position="20"/>
    </location>
</feature>
<evidence type="ECO:0000313" key="3">
    <source>
        <dbReference type="Proteomes" id="UP000636800"/>
    </source>
</evidence>
<dbReference type="AlphaFoldDB" id="A0A835QUT9"/>
<dbReference type="Proteomes" id="UP000636800">
    <property type="component" value="Chromosome 6"/>
</dbReference>
<feature type="compositionally biased region" description="Basic residues" evidence="1">
    <location>
        <begin position="1"/>
        <end position="10"/>
    </location>
</feature>
<gene>
    <name evidence="2" type="ORF">HPP92_013390</name>
</gene>
<organism evidence="2 3">
    <name type="scientific">Vanilla planifolia</name>
    <name type="common">Vanilla</name>
    <dbReference type="NCBI Taxonomy" id="51239"/>
    <lineage>
        <taxon>Eukaryota</taxon>
        <taxon>Viridiplantae</taxon>
        <taxon>Streptophyta</taxon>
        <taxon>Embryophyta</taxon>
        <taxon>Tracheophyta</taxon>
        <taxon>Spermatophyta</taxon>
        <taxon>Magnoliopsida</taxon>
        <taxon>Liliopsida</taxon>
        <taxon>Asparagales</taxon>
        <taxon>Orchidaceae</taxon>
        <taxon>Vanilloideae</taxon>
        <taxon>Vanilleae</taxon>
        <taxon>Vanilla</taxon>
    </lineage>
</organism>
<keyword evidence="3" id="KW-1185">Reference proteome</keyword>
<comment type="caution">
    <text evidence="2">The sequence shown here is derived from an EMBL/GenBank/DDBJ whole genome shotgun (WGS) entry which is preliminary data.</text>
</comment>
<accession>A0A835QUT9</accession>
<dbReference type="OrthoDB" id="779762at2759"/>
<proteinExistence type="predicted"/>
<reference evidence="2 3" key="1">
    <citation type="journal article" date="2020" name="Nat. Food">
        <title>A phased Vanilla planifolia genome enables genetic improvement of flavour and production.</title>
        <authorList>
            <person name="Hasing T."/>
            <person name="Tang H."/>
            <person name="Brym M."/>
            <person name="Khazi F."/>
            <person name="Huang T."/>
            <person name="Chambers A.H."/>
        </authorList>
    </citation>
    <scope>NUCLEOTIDE SEQUENCE [LARGE SCALE GENOMIC DNA]</scope>
    <source>
        <tissue evidence="2">Leaf</tissue>
    </source>
</reference>
<name>A0A835QUT9_VANPL</name>
<evidence type="ECO:0000313" key="2">
    <source>
        <dbReference type="EMBL" id="KAG0476549.1"/>
    </source>
</evidence>
<evidence type="ECO:0000256" key="1">
    <source>
        <dbReference type="SAM" id="MobiDB-lite"/>
    </source>
</evidence>
<sequence length="76" mass="8283">MVVQPRRRKTGPATGPAAKGAVFRSYKASQSLPKPQATQQVLSVQSPGPTSLTVAIQQSYALPIVVLWIQFKLNHR</sequence>
<protein>
    <submittedName>
        <fullName evidence="2">Uncharacterized protein</fullName>
    </submittedName>
</protein>
<dbReference type="EMBL" id="JADCNL010000006">
    <property type="protein sequence ID" value="KAG0476549.1"/>
    <property type="molecule type" value="Genomic_DNA"/>
</dbReference>
<feature type="region of interest" description="Disordered" evidence="1">
    <location>
        <begin position="1"/>
        <end position="20"/>
    </location>
</feature>